<feature type="transmembrane region" description="Helical" evidence="5">
    <location>
        <begin position="29"/>
        <end position="50"/>
    </location>
</feature>
<feature type="transmembrane region" description="Helical" evidence="5">
    <location>
        <begin position="231"/>
        <end position="253"/>
    </location>
</feature>
<protein>
    <submittedName>
        <fullName evidence="6">Slc39a-13</fullName>
    </submittedName>
</protein>
<feature type="transmembrane region" description="Helical" evidence="5">
    <location>
        <begin position="118"/>
        <end position="136"/>
    </location>
</feature>
<proteinExistence type="evidence at transcript level"/>
<evidence type="ECO:0000256" key="5">
    <source>
        <dbReference type="SAM" id="Phobius"/>
    </source>
</evidence>
<dbReference type="PANTHER" id="PTHR11040:SF140">
    <property type="entry name" value="ZRT (ZRT), IRT- (IRT-) LIKE PROTEIN TRANSPORTER"/>
    <property type="match status" value="1"/>
</dbReference>
<keyword evidence="3 5" id="KW-1133">Transmembrane helix</keyword>
<feature type="transmembrane region" description="Helical" evidence="5">
    <location>
        <begin position="292"/>
        <end position="312"/>
    </location>
</feature>
<organism evidence="6">
    <name type="scientific">Schmidtea mediterranea</name>
    <name type="common">Freshwater planarian flatworm</name>
    <dbReference type="NCBI Taxonomy" id="79327"/>
    <lineage>
        <taxon>Eukaryota</taxon>
        <taxon>Metazoa</taxon>
        <taxon>Spiralia</taxon>
        <taxon>Lophotrochozoa</taxon>
        <taxon>Platyhelminthes</taxon>
        <taxon>Rhabditophora</taxon>
        <taxon>Seriata</taxon>
        <taxon>Tricladida</taxon>
        <taxon>Continenticola</taxon>
        <taxon>Geoplanoidea</taxon>
        <taxon>Dugesiidae</taxon>
        <taxon>Schmidtea</taxon>
    </lineage>
</organism>
<dbReference type="InterPro" id="IPR003689">
    <property type="entry name" value="ZIP"/>
</dbReference>
<reference evidence="6" key="1">
    <citation type="journal article" date="2015" name="Elife">
        <title>Stem cells and fluid flow drive cyst formation in an invertebrate excretory organ.</title>
        <authorList>
            <person name="Thi-Kim Vu H."/>
            <person name="Rink J.C."/>
            <person name="McKinney S.A."/>
            <person name="McClain M."/>
            <person name="Lakshmanaperumal N."/>
            <person name="Alexander R."/>
            <person name="Sanchez Alvarado A."/>
        </authorList>
    </citation>
    <scope>NUCLEOTIDE SEQUENCE</scope>
</reference>
<dbReference type="Pfam" id="PF02535">
    <property type="entry name" value="Zip"/>
    <property type="match status" value="1"/>
</dbReference>
<evidence type="ECO:0000256" key="2">
    <source>
        <dbReference type="ARBA" id="ARBA00022692"/>
    </source>
</evidence>
<name>A0A0H3YKI3_SCHMD</name>
<dbReference type="GO" id="GO:0005385">
    <property type="term" value="F:zinc ion transmembrane transporter activity"/>
    <property type="evidence" value="ECO:0007669"/>
    <property type="project" value="TreeGrafter"/>
</dbReference>
<dbReference type="OrthoDB" id="448280at2759"/>
<evidence type="ECO:0000256" key="3">
    <source>
        <dbReference type="ARBA" id="ARBA00022989"/>
    </source>
</evidence>
<dbReference type="AlphaFoldDB" id="A0A0H3YKI3"/>
<feature type="transmembrane region" description="Helical" evidence="5">
    <location>
        <begin position="78"/>
        <end position="98"/>
    </location>
</feature>
<comment type="subcellular location">
    <subcellularLocation>
        <location evidence="1">Membrane</location>
        <topology evidence="1">Multi-pass membrane protein</topology>
    </subcellularLocation>
</comment>
<keyword evidence="2 5" id="KW-0812">Transmembrane</keyword>
<sequence>MSNSSTTSPSNTTSVPWVPFMNPVNQVKLGMAAALLVSVFIVTLIPFIVIRHLSKKWGIESVNKTRENSKAYRRFTTWLSRINCFAGGVFLSTGFMDIFPEMLESIEEAKIKNKMTSVFPLGPFLTLIGFFMILIIEELVTFIKNRFYGSKVSPTKVVINDEFIMPTESNAWPSSAVNENTFDFDKESRDSNQVLKKVSVDRELHDHSIDHAHHDHHDHDLNAEALSRGTLSVTILMIAISIHSIFEGLALGLQKETSAATRLFLALCLHKYIIATTISLQLSKSSLGIKMACLCSGIFSFATPFGVVLGFWVNYLEENGNTSFSMVAGVLQGIACGTFFYIVFFEILPEEFGKKQDKILKIVAVILGFALVSLFMLFIHE</sequence>
<keyword evidence="4 5" id="KW-0472">Membrane</keyword>
<dbReference type="PANTHER" id="PTHR11040">
    <property type="entry name" value="ZINC/IRON TRANSPORTER"/>
    <property type="match status" value="1"/>
</dbReference>
<accession>A0A0H3YKI3</accession>
<gene>
    <name evidence="6" type="primary">slc39a-13</name>
</gene>
<dbReference type="EMBL" id="KT163728">
    <property type="protein sequence ID" value="AKN21678.1"/>
    <property type="molecule type" value="mRNA"/>
</dbReference>
<evidence type="ECO:0000313" key="6">
    <source>
        <dbReference type="EMBL" id="AKN21678.1"/>
    </source>
</evidence>
<feature type="transmembrane region" description="Helical" evidence="5">
    <location>
        <begin position="359"/>
        <end position="379"/>
    </location>
</feature>
<feature type="transmembrane region" description="Helical" evidence="5">
    <location>
        <begin position="259"/>
        <end position="280"/>
    </location>
</feature>
<feature type="transmembrane region" description="Helical" evidence="5">
    <location>
        <begin position="324"/>
        <end position="347"/>
    </location>
</feature>
<dbReference type="GO" id="GO:0005886">
    <property type="term" value="C:plasma membrane"/>
    <property type="evidence" value="ECO:0007669"/>
    <property type="project" value="TreeGrafter"/>
</dbReference>
<evidence type="ECO:0000256" key="1">
    <source>
        <dbReference type="ARBA" id="ARBA00004141"/>
    </source>
</evidence>
<evidence type="ECO:0000256" key="4">
    <source>
        <dbReference type="ARBA" id="ARBA00023136"/>
    </source>
</evidence>